<keyword evidence="2" id="KW-1133">Transmembrane helix</keyword>
<protein>
    <submittedName>
        <fullName evidence="3">Uncharacterized protein</fullName>
    </submittedName>
</protein>
<evidence type="ECO:0000256" key="2">
    <source>
        <dbReference type="SAM" id="Phobius"/>
    </source>
</evidence>
<name>A0A0J6YIT1_COCIT</name>
<dbReference type="EMBL" id="DS028098">
    <property type="protein sequence ID" value="KMP08551.1"/>
    <property type="molecule type" value="Genomic_DNA"/>
</dbReference>
<evidence type="ECO:0000313" key="4">
    <source>
        <dbReference type="Proteomes" id="UP000054565"/>
    </source>
</evidence>
<dbReference type="AlphaFoldDB" id="A0A0J6YIT1"/>
<dbReference type="InterPro" id="IPR024316">
    <property type="entry name" value="APQ12"/>
</dbReference>
<organism evidence="3 4">
    <name type="scientific">Coccidioides immitis RMSCC 2394</name>
    <dbReference type="NCBI Taxonomy" id="404692"/>
    <lineage>
        <taxon>Eukaryota</taxon>
        <taxon>Fungi</taxon>
        <taxon>Dikarya</taxon>
        <taxon>Ascomycota</taxon>
        <taxon>Pezizomycotina</taxon>
        <taxon>Eurotiomycetes</taxon>
        <taxon>Eurotiomycetidae</taxon>
        <taxon>Onygenales</taxon>
        <taxon>Onygenaceae</taxon>
        <taxon>Coccidioides</taxon>
    </lineage>
</organism>
<keyword evidence="2" id="KW-0472">Membrane</keyword>
<evidence type="ECO:0000313" key="3">
    <source>
        <dbReference type="EMBL" id="KMP08551.1"/>
    </source>
</evidence>
<dbReference type="Proteomes" id="UP000054565">
    <property type="component" value="Unassembled WGS sequence"/>
</dbReference>
<feature type="transmembrane region" description="Helical" evidence="2">
    <location>
        <begin position="88"/>
        <end position="112"/>
    </location>
</feature>
<feature type="region of interest" description="Disordered" evidence="1">
    <location>
        <begin position="142"/>
        <end position="168"/>
    </location>
</feature>
<dbReference type="Pfam" id="PF12716">
    <property type="entry name" value="Apq12"/>
    <property type="match status" value="1"/>
</dbReference>
<evidence type="ECO:0000256" key="1">
    <source>
        <dbReference type="SAM" id="MobiDB-lite"/>
    </source>
</evidence>
<proteinExistence type="predicted"/>
<gene>
    <name evidence="3" type="ORF">CIRG_08232</name>
</gene>
<keyword evidence="2" id="KW-0812">Transmembrane</keyword>
<feature type="transmembrane region" description="Helical" evidence="2">
    <location>
        <begin position="64"/>
        <end position="81"/>
    </location>
</feature>
<sequence>MEVIEEYVIPTFHTIRENIPPSVYLQIASYAAIANEYFQYLRFVYAEPYIINPINTLINSPPDLYSILILFFILVISLKVLDYARRVITFWIVLFLRLLFWSAILGGGYYVYKVGWGKASQDAAWILGLMEGFIQQLLSESDTSTRSRNGPGYKRTGQGRRLNSGQRG</sequence>
<accession>A0A0J6YIT1</accession>
<reference evidence="4" key="1">
    <citation type="journal article" date="2010" name="Genome Res.">
        <title>Population genomic sequencing of Coccidioides fungi reveals recent hybridization and transposon control.</title>
        <authorList>
            <person name="Neafsey D.E."/>
            <person name="Barker B.M."/>
            <person name="Sharpton T.J."/>
            <person name="Stajich J.E."/>
            <person name="Park D.J."/>
            <person name="Whiston E."/>
            <person name="Hung C.-Y."/>
            <person name="McMahan C."/>
            <person name="White J."/>
            <person name="Sykes S."/>
            <person name="Heiman D."/>
            <person name="Young S."/>
            <person name="Zeng Q."/>
            <person name="Abouelleil A."/>
            <person name="Aftuck L."/>
            <person name="Bessette D."/>
            <person name="Brown A."/>
            <person name="FitzGerald M."/>
            <person name="Lui A."/>
            <person name="Macdonald J.P."/>
            <person name="Priest M."/>
            <person name="Orbach M.J."/>
            <person name="Galgiani J.N."/>
            <person name="Kirkland T.N."/>
            <person name="Cole G.T."/>
            <person name="Birren B.W."/>
            <person name="Henn M.R."/>
            <person name="Taylor J.W."/>
            <person name="Rounsley S.D."/>
        </authorList>
    </citation>
    <scope>NUCLEOTIDE SEQUENCE [LARGE SCALE GENOMIC DNA]</scope>
    <source>
        <strain evidence="4">RMSCC 2394</strain>
    </source>
</reference>